<feature type="domain" description="ABC-three component systems C-terminal" evidence="1">
    <location>
        <begin position="263"/>
        <end position="393"/>
    </location>
</feature>
<keyword evidence="3" id="KW-1185">Reference proteome</keyword>
<gene>
    <name evidence="2" type="ORF">J6I44_02855</name>
</gene>
<dbReference type="InterPro" id="IPR046913">
    <property type="entry name" value="ABC-3C_CTD7"/>
</dbReference>
<evidence type="ECO:0000259" key="1">
    <source>
        <dbReference type="Pfam" id="PF20283"/>
    </source>
</evidence>
<dbReference type="Proteomes" id="UP001207918">
    <property type="component" value="Unassembled WGS sequence"/>
</dbReference>
<reference evidence="2 3" key="1">
    <citation type="submission" date="2021-03" db="EMBL/GenBank/DDBJ databases">
        <title>Aliifodinibius sp. nov., a new bacterium isolated from saline soil.</title>
        <authorList>
            <person name="Galisteo C."/>
            <person name="De La Haba R."/>
            <person name="Sanchez-Porro C."/>
            <person name="Ventosa A."/>
        </authorList>
    </citation>
    <scope>NUCLEOTIDE SEQUENCE [LARGE SCALE GENOMIC DNA]</scope>
    <source>
        <strain evidence="2 3">1BSP15-2V2</strain>
    </source>
</reference>
<proteinExistence type="predicted"/>
<accession>A0ABT3PKN7</accession>
<dbReference type="RefSeq" id="WP_265764442.1">
    <property type="nucleotide sequence ID" value="NZ_JAGGJA010000002.1"/>
</dbReference>
<evidence type="ECO:0000313" key="3">
    <source>
        <dbReference type="Proteomes" id="UP001207918"/>
    </source>
</evidence>
<sequence>MGDNFSANESVLGYLFQIRYSLYEIIKPDRDEGANISIEFLDDFDIYDSSSIRNVAQLKHHLKTTANLQNSSSDIWKTLRIWINLYQRGIIDIDETTFFLITTADISDGSIAYYLLDDDNRNIDKAVKKLTEIADNKGNKKFKKSYEAFLDLSKAEQSLLVSNIIIKGNIKPIDEINGLIKNILKYSVDDKFVDSAFSRLEGWWFQKSIEILISAKPRYIKRQTILKKIRDLASQFQIDSLPIDYLHIDLPEEQVSDYKDELFVQQLKSISTSQERIKNCIYDYYKAYKQRHDWIYEELLIDDELENYEKTLVQEWNRQITILKDEEDLDETASEEDFKKFGKKLLRWVELQANFKIRSEVKDNGYVMRGSYHMLANENDPEPRVYWHPQFLEKFKQVISN</sequence>
<protein>
    <recommendedName>
        <fullName evidence="1">ABC-three component systems C-terminal domain-containing protein</fullName>
    </recommendedName>
</protein>
<evidence type="ECO:0000313" key="2">
    <source>
        <dbReference type="EMBL" id="MCW9705774.1"/>
    </source>
</evidence>
<organism evidence="2 3">
    <name type="scientific">Fodinibius salsisoli</name>
    <dbReference type="NCBI Taxonomy" id="2820877"/>
    <lineage>
        <taxon>Bacteria</taxon>
        <taxon>Pseudomonadati</taxon>
        <taxon>Balneolota</taxon>
        <taxon>Balneolia</taxon>
        <taxon>Balneolales</taxon>
        <taxon>Balneolaceae</taxon>
        <taxon>Fodinibius</taxon>
    </lineage>
</organism>
<name>A0ABT3PKN7_9BACT</name>
<dbReference type="EMBL" id="JAGGJA010000002">
    <property type="protein sequence ID" value="MCW9705774.1"/>
    <property type="molecule type" value="Genomic_DNA"/>
</dbReference>
<comment type="caution">
    <text evidence="2">The sequence shown here is derived from an EMBL/GenBank/DDBJ whole genome shotgun (WGS) entry which is preliminary data.</text>
</comment>
<dbReference type="Pfam" id="PF20283">
    <property type="entry name" value="CTD7"/>
    <property type="match status" value="1"/>
</dbReference>